<dbReference type="InterPro" id="IPR036366">
    <property type="entry name" value="PGBDSf"/>
</dbReference>
<dbReference type="InterPro" id="IPR000400">
    <property type="entry name" value="Glyco_hydro_46"/>
</dbReference>
<dbReference type="InterPro" id="IPR023346">
    <property type="entry name" value="Lysozyme-like_dom_sf"/>
</dbReference>
<dbReference type="SUPFAM" id="SSF47090">
    <property type="entry name" value="PGBD-like"/>
    <property type="match status" value="1"/>
</dbReference>
<dbReference type="GO" id="GO:0005975">
    <property type="term" value="P:carbohydrate metabolic process"/>
    <property type="evidence" value="ECO:0007669"/>
    <property type="project" value="InterPro"/>
</dbReference>
<name>A0A9D7E418_9PROT</name>
<evidence type="ECO:0000259" key="1">
    <source>
        <dbReference type="Pfam" id="PF01471"/>
    </source>
</evidence>
<comment type="caution">
    <text evidence="2">The sequence shown here is derived from an EMBL/GenBank/DDBJ whole genome shotgun (WGS) entry which is preliminary data.</text>
</comment>
<dbReference type="EMBL" id="JADJEV010000003">
    <property type="protein sequence ID" value="MBK6973377.1"/>
    <property type="molecule type" value="Genomic_DNA"/>
</dbReference>
<accession>A0A9D7E418</accession>
<sequence length="307" mass="33623">MSRTWFAKGLRGMIARRIQMDLLRQGFFVGPAGKFADGIFGNDTVTALSRLQVARALPMVGAVDTPTWQQLTHDPLPTLFERCLSMTAEFEGHGFGLLQGNFDGAGLTWGVIGFTLSNGEIQKLLAEAEAAVPGTLDRVLGPLAEVWRARTALPRAQQVVWADSISTGPNNADVPPEWKAAFARLGDEPVIKRQQMQRAYDAYFVPAAATARKLQLNSELGVALAFDCHVQNGKSRVRAVAELTRLAGQLPEAEMRLRLANRVADLSSPKWRQDVRGRKITIASGEATFRGRHYVLANWGLDDFPAA</sequence>
<dbReference type="AlphaFoldDB" id="A0A9D7E418"/>
<proteinExistence type="predicted"/>
<dbReference type="Pfam" id="PF01471">
    <property type="entry name" value="PG_binding_1"/>
    <property type="match status" value="1"/>
</dbReference>
<dbReference type="InterPro" id="IPR036365">
    <property type="entry name" value="PGBD-like_sf"/>
</dbReference>
<dbReference type="Gene3D" id="1.20.141.10">
    <property type="entry name" value="Chitosanase, subunit A, domain 1"/>
    <property type="match status" value="1"/>
</dbReference>
<protein>
    <submittedName>
        <fullName evidence="2">Chitosanase</fullName>
    </submittedName>
</protein>
<dbReference type="Proteomes" id="UP000807785">
    <property type="component" value="Unassembled WGS sequence"/>
</dbReference>
<evidence type="ECO:0000313" key="2">
    <source>
        <dbReference type="EMBL" id="MBK6973377.1"/>
    </source>
</evidence>
<dbReference type="Gene3D" id="1.10.101.10">
    <property type="entry name" value="PGBD-like superfamily/PGBD"/>
    <property type="match status" value="1"/>
</dbReference>
<dbReference type="InterPro" id="IPR002477">
    <property type="entry name" value="Peptidoglycan-bd-like"/>
</dbReference>
<organism evidence="2 3">
    <name type="scientific">Candidatus Methylophosphatis roskildensis</name>
    <dbReference type="NCBI Taxonomy" id="2899263"/>
    <lineage>
        <taxon>Bacteria</taxon>
        <taxon>Pseudomonadati</taxon>
        <taxon>Pseudomonadota</taxon>
        <taxon>Betaproteobacteria</taxon>
        <taxon>Nitrosomonadales</taxon>
        <taxon>Sterolibacteriaceae</taxon>
        <taxon>Candidatus Methylophosphatis</taxon>
    </lineage>
</organism>
<gene>
    <name evidence="2" type="ORF">IPH26_10685</name>
</gene>
<dbReference type="Pfam" id="PF01374">
    <property type="entry name" value="Glyco_hydro_46"/>
    <property type="match status" value="1"/>
</dbReference>
<dbReference type="GO" id="GO:0016977">
    <property type="term" value="F:chitosanase activity"/>
    <property type="evidence" value="ECO:0007669"/>
    <property type="project" value="InterPro"/>
</dbReference>
<reference evidence="2" key="1">
    <citation type="submission" date="2020-10" db="EMBL/GenBank/DDBJ databases">
        <title>Connecting structure to function with the recovery of over 1000 high-quality activated sludge metagenome-assembled genomes encoding full-length rRNA genes using long-read sequencing.</title>
        <authorList>
            <person name="Singleton C.M."/>
            <person name="Petriglieri F."/>
            <person name="Kristensen J.M."/>
            <person name="Kirkegaard R.H."/>
            <person name="Michaelsen T.Y."/>
            <person name="Andersen M.H."/>
            <person name="Karst S.M."/>
            <person name="Dueholm M.S."/>
            <person name="Nielsen P.H."/>
            <person name="Albertsen M."/>
        </authorList>
    </citation>
    <scope>NUCLEOTIDE SEQUENCE</scope>
    <source>
        <strain evidence="2">Bjer_18-Q3-R1-45_BAT3C.347</strain>
    </source>
</reference>
<evidence type="ECO:0000313" key="3">
    <source>
        <dbReference type="Proteomes" id="UP000807785"/>
    </source>
</evidence>
<feature type="domain" description="Peptidoglycan binding-like" evidence="1">
    <location>
        <begin position="16"/>
        <end position="71"/>
    </location>
</feature>
<dbReference type="GO" id="GO:0005576">
    <property type="term" value="C:extracellular region"/>
    <property type="evidence" value="ECO:0007669"/>
    <property type="project" value="InterPro"/>
</dbReference>
<dbReference type="SUPFAM" id="SSF53955">
    <property type="entry name" value="Lysozyme-like"/>
    <property type="match status" value="1"/>
</dbReference>